<dbReference type="KEGG" id="sdyn:Mal52_17140"/>
<protein>
    <submittedName>
        <fullName evidence="1">Uncharacterized protein</fullName>
    </submittedName>
</protein>
<gene>
    <name evidence="1" type="ORF">Mal52_17140</name>
</gene>
<sequence length="102" mass="11481">MSARPQSLRSFPLLFANFRQSAKTGFLVITVRTASRYHPSRSLYQAGLRSTCRAFPVTACFAMPFKPLKIGVSGNYGYENSKITYCFYFGVSGEPDEHGLRR</sequence>
<dbReference type="Proteomes" id="UP000319383">
    <property type="component" value="Chromosome"/>
</dbReference>
<reference evidence="1 2" key="1">
    <citation type="submission" date="2019-02" db="EMBL/GenBank/DDBJ databases">
        <title>Deep-cultivation of Planctomycetes and their phenomic and genomic characterization uncovers novel biology.</title>
        <authorList>
            <person name="Wiegand S."/>
            <person name="Jogler M."/>
            <person name="Boedeker C."/>
            <person name="Pinto D."/>
            <person name="Vollmers J."/>
            <person name="Rivas-Marin E."/>
            <person name="Kohn T."/>
            <person name="Peeters S.H."/>
            <person name="Heuer A."/>
            <person name="Rast P."/>
            <person name="Oberbeckmann S."/>
            <person name="Bunk B."/>
            <person name="Jeske O."/>
            <person name="Meyerdierks A."/>
            <person name="Storesund J.E."/>
            <person name="Kallscheuer N."/>
            <person name="Luecker S."/>
            <person name="Lage O.M."/>
            <person name="Pohl T."/>
            <person name="Merkel B.J."/>
            <person name="Hornburger P."/>
            <person name="Mueller R.-W."/>
            <person name="Bruemmer F."/>
            <person name="Labrenz M."/>
            <person name="Spormann A.M."/>
            <person name="Op den Camp H."/>
            <person name="Overmann J."/>
            <person name="Amann R."/>
            <person name="Jetten M.S.M."/>
            <person name="Mascher T."/>
            <person name="Medema M.H."/>
            <person name="Devos D.P."/>
            <person name="Kaster A.-K."/>
            <person name="Ovreas L."/>
            <person name="Rohde M."/>
            <person name="Galperin M.Y."/>
            <person name="Jogler C."/>
        </authorList>
    </citation>
    <scope>NUCLEOTIDE SEQUENCE [LARGE SCALE GENOMIC DNA]</scope>
    <source>
        <strain evidence="1 2">Mal52</strain>
    </source>
</reference>
<dbReference type="AlphaFoldDB" id="A0A517ZL73"/>
<dbReference type="EMBL" id="CP036276">
    <property type="protein sequence ID" value="QDU43242.1"/>
    <property type="molecule type" value="Genomic_DNA"/>
</dbReference>
<accession>A0A517ZL73</accession>
<evidence type="ECO:0000313" key="2">
    <source>
        <dbReference type="Proteomes" id="UP000319383"/>
    </source>
</evidence>
<proteinExistence type="predicted"/>
<organism evidence="1 2">
    <name type="scientific">Symmachiella dynata</name>
    <dbReference type="NCBI Taxonomy" id="2527995"/>
    <lineage>
        <taxon>Bacteria</taxon>
        <taxon>Pseudomonadati</taxon>
        <taxon>Planctomycetota</taxon>
        <taxon>Planctomycetia</taxon>
        <taxon>Planctomycetales</taxon>
        <taxon>Planctomycetaceae</taxon>
        <taxon>Symmachiella</taxon>
    </lineage>
</organism>
<keyword evidence="2" id="KW-1185">Reference proteome</keyword>
<evidence type="ECO:0000313" key="1">
    <source>
        <dbReference type="EMBL" id="QDU43242.1"/>
    </source>
</evidence>
<name>A0A517ZL73_9PLAN</name>